<evidence type="ECO:0000259" key="7">
    <source>
        <dbReference type="Pfam" id="PF00933"/>
    </source>
</evidence>
<comment type="catalytic activity">
    <reaction evidence="1">
        <text>Hydrolysis of terminal non-reducing N-acetyl-D-hexosamine residues in N-acetyl-beta-D-hexosaminides.</text>
        <dbReference type="EC" id="3.2.1.52"/>
    </reaction>
</comment>
<keyword evidence="4 8" id="KW-0378">Hydrolase</keyword>
<dbReference type="InterPro" id="IPR001764">
    <property type="entry name" value="Glyco_hydro_3_N"/>
</dbReference>
<sequence length="357" mass="39195">MNIALHVSLSLVLLNSFVFAAPNIKTMVGQMVMVGFEGQMPTEIIPVLEAIEKGGVGGVLLLGRNIADGQQLKTLTSTLQANAKRTPLLIAVDQEGGKVARLNSNNGFETFVSAKEVATQMSLEEASVLYGHMAKQLKVHGINYNLAPVVDIENPHSPIIGDIGRSFSPHVTTVSLYAQAFTQAFARENIATALKHYPGHGSATTDSHNTLTDVTSSWSFDELRPYYDFIQTNQAQSIMVAHVYLRQFDPNFPASLSKILITDILRERMGFEGVVISDDMLMKGVAQGFSFEERIIHAINAGVDIVIVSDFYTQGMSVPERIAKSVHEAINRGEIKLQTLEEAYARILEFKKTLQTQ</sequence>
<organism evidence="8 9">
    <name type="scientific">Sulfurospirillum tamanense</name>
    <dbReference type="NCBI Taxonomy" id="2813362"/>
    <lineage>
        <taxon>Bacteria</taxon>
        <taxon>Pseudomonadati</taxon>
        <taxon>Campylobacterota</taxon>
        <taxon>Epsilonproteobacteria</taxon>
        <taxon>Campylobacterales</taxon>
        <taxon>Sulfurospirillaceae</taxon>
        <taxon>Sulfurospirillum</taxon>
    </lineage>
</organism>
<accession>A0ABS2WSA7</accession>
<dbReference type="EMBL" id="JAFHKK010000013">
    <property type="protein sequence ID" value="MBN2964517.1"/>
    <property type="molecule type" value="Genomic_DNA"/>
</dbReference>
<dbReference type="InterPro" id="IPR050226">
    <property type="entry name" value="NagZ_Beta-hexosaminidase"/>
</dbReference>
<dbReference type="Proteomes" id="UP000703590">
    <property type="component" value="Unassembled WGS sequence"/>
</dbReference>
<proteinExistence type="inferred from homology"/>
<dbReference type="PANTHER" id="PTHR30480">
    <property type="entry name" value="BETA-HEXOSAMINIDASE-RELATED"/>
    <property type="match status" value="1"/>
</dbReference>
<evidence type="ECO:0000256" key="6">
    <source>
        <dbReference type="SAM" id="SignalP"/>
    </source>
</evidence>
<feature type="domain" description="Glycoside hydrolase family 3 N-terminal" evidence="7">
    <location>
        <begin position="27"/>
        <end position="349"/>
    </location>
</feature>
<dbReference type="InterPro" id="IPR017853">
    <property type="entry name" value="GH"/>
</dbReference>
<reference evidence="8 9" key="1">
    <citation type="submission" date="2021-02" db="EMBL/GenBank/DDBJ databases">
        <title>Sulfurospirillum tamanensis sp. nov.</title>
        <authorList>
            <person name="Frolova A."/>
            <person name="Merkel A."/>
            <person name="Slobodkin A."/>
        </authorList>
    </citation>
    <scope>NUCLEOTIDE SEQUENCE [LARGE SCALE GENOMIC DNA]</scope>
    <source>
        <strain evidence="8 9">T05b</strain>
    </source>
</reference>
<feature type="signal peptide" evidence="6">
    <location>
        <begin position="1"/>
        <end position="20"/>
    </location>
</feature>
<dbReference type="GO" id="GO:0016787">
    <property type="term" value="F:hydrolase activity"/>
    <property type="evidence" value="ECO:0007669"/>
    <property type="project" value="UniProtKB-KW"/>
</dbReference>
<feature type="chain" id="PRO_5045913184" description="beta-N-acetylhexosaminidase" evidence="6">
    <location>
        <begin position="21"/>
        <end position="357"/>
    </location>
</feature>
<reference evidence="8 9" key="3">
    <citation type="submission" date="2021-02" db="EMBL/GenBank/DDBJ databases">
        <authorList>
            <person name="Merkel A.Y."/>
        </authorList>
    </citation>
    <scope>NUCLEOTIDE SEQUENCE [LARGE SCALE GENOMIC DNA]</scope>
    <source>
        <strain evidence="8 9">T05b</strain>
    </source>
</reference>
<keyword evidence="6" id="KW-0732">Signal</keyword>
<name>A0ABS2WSA7_9BACT</name>
<keyword evidence="5" id="KW-0326">Glycosidase</keyword>
<comment type="caution">
    <text evidence="8">The sequence shown here is derived from an EMBL/GenBank/DDBJ whole genome shotgun (WGS) entry which is preliminary data.</text>
</comment>
<evidence type="ECO:0000313" key="9">
    <source>
        <dbReference type="Proteomes" id="UP000703590"/>
    </source>
</evidence>
<evidence type="ECO:0000256" key="5">
    <source>
        <dbReference type="ARBA" id="ARBA00023295"/>
    </source>
</evidence>
<evidence type="ECO:0000256" key="1">
    <source>
        <dbReference type="ARBA" id="ARBA00001231"/>
    </source>
</evidence>
<comment type="similarity">
    <text evidence="2">Belongs to the glycosyl hydrolase 3 family.</text>
</comment>
<gene>
    <name evidence="8" type="ORF">JWV37_06975</name>
</gene>
<reference evidence="9" key="2">
    <citation type="submission" date="2021-02" db="EMBL/GenBank/DDBJ databases">
        <title>Sulfurospirillum tamanensis sp. nov.</title>
        <authorList>
            <person name="Merkel A.Y."/>
        </authorList>
    </citation>
    <scope>NUCLEOTIDE SEQUENCE [LARGE SCALE GENOMIC DNA]</scope>
    <source>
        <strain evidence="9">T05b</strain>
    </source>
</reference>
<evidence type="ECO:0000313" key="8">
    <source>
        <dbReference type="EMBL" id="MBN2964517.1"/>
    </source>
</evidence>
<keyword evidence="9" id="KW-1185">Reference proteome</keyword>
<dbReference type="EC" id="3.2.1.52" evidence="3"/>
<evidence type="ECO:0000256" key="3">
    <source>
        <dbReference type="ARBA" id="ARBA00012663"/>
    </source>
</evidence>
<dbReference type="InterPro" id="IPR036962">
    <property type="entry name" value="Glyco_hydro_3_N_sf"/>
</dbReference>
<dbReference type="SUPFAM" id="SSF51445">
    <property type="entry name" value="(Trans)glycosidases"/>
    <property type="match status" value="1"/>
</dbReference>
<dbReference type="PANTHER" id="PTHR30480:SF13">
    <property type="entry name" value="BETA-HEXOSAMINIDASE"/>
    <property type="match status" value="1"/>
</dbReference>
<dbReference type="RefSeq" id="WP_205459068.1">
    <property type="nucleotide sequence ID" value="NZ_JAFHKK010000013.1"/>
</dbReference>
<dbReference type="Gene3D" id="3.20.20.300">
    <property type="entry name" value="Glycoside hydrolase, family 3, N-terminal domain"/>
    <property type="match status" value="1"/>
</dbReference>
<evidence type="ECO:0000256" key="4">
    <source>
        <dbReference type="ARBA" id="ARBA00022801"/>
    </source>
</evidence>
<protein>
    <recommendedName>
        <fullName evidence="3">beta-N-acetylhexosaminidase</fullName>
        <ecNumber evidence="3">3.2.1.52</ecNumber>
    </recommendedName>
</protein>
<evidence type="ECO:0000256" key="2">
    <source>
        <dbReference type="ARBA" id="ARBA00005336"/>
    </source>
</evidence>
<dbReference type="Pfam" id="PF00933">
    <property type="entry name" value="Glyco_hydro_3"/>
    <property type="match status" value="1"/>
</dbReference>